<keyword evidence="8" id="KW-1185">Reference proteome</keyword>
<feature type="region of interest" description="Disordered" evidence="5">
    <location>
        <begin position="65"/>
        <end position="86"/>
    </location>
</feature>
<feature type="compositionally biased region" description="Low complexity" evidence="5">
    <location>
        <begin position="26"/>
        <end position="51"/>
    </location>
</feature>
<evidence type="ECO:0000256" key="4">
    <source>
        <dbReference type="ARBA" id="ARBA00022729"/>
    </source>
</evidence>
<feature type="chain" id="PRO_5038722650" evidence="6">
    <location>
        <begin position="22"/>
        <end position="571"/>
    </location>
</feature>
<evidence type="ECO:0000256" key="2">
    <source>
        <dbReference type="ARBA" id="ARBA00008520"/>
    </source>
</evidence>
<evidence type="ECO:0000256" key="5">
    <source>
        <dbReference type="SAM" id="MobiDB-lite"/>
    </source>
</evidence>
<dbReference type="Pfam" id="PF01547">
    <property type="entry name" value="SBP_bac_1"/>
    <property type="match status" value="1"/>
</dbReference>
<dbReference type="EMBL" id="JACJVO010000032">
    <property type="protein sequence ID" value="MBB6734175.1"/>
    <property type="molecule type" value="Genomic_DNA"/>
</dbReference>
<evidence type="ECO:0000313" key="8">
    <source>
        <dbReference type="Proteomes" id="UP000564644"/>
    </source>
</evidence>
<comment type="subcellular location">
    <subcellularLocation>
        <location evidence="1">Cell envelope</location>
    </subcellularLocation>
</comment>
<evidence type="ECO:0000313" key="7">
    <source>
        <dbReference type="EMBL" id="MBB6734175.1"/>
    </source>
</evidence>
<dbReference type="SUPFAM" id="SSF53850">
    <property type="entry name" value="Periplasmic binding protein-like II"/>
    <property type="match status" value="1"/>
</dbReference>
<dbReference type="InterPro" id="IPR050490">
    <property type="entry name" value="Bact_solute-bd_prot1"/>
</dbReference>
<proteinExistence type="inferred from homology"/>
<dbReference type="RefSeq" id="WP_185131823.1">
    <property type="nucleotide sequence ID" value="NZ_JACJVO010000032.1"/>
</dbReference>
<keyword evidence="3" id="KW-0813">Transport</keyword>
<dbReference type="Gene3D" id="3.40.190.10">
    <property type="entry name" value="Periplasmic binding protein-like II"/>
    <property type="match status" value="2"/>
</dbReference>
<dbReference type="PANTHER" id="PTHR43649">
    <property type="entry name" value="ARABINOSE-BINDING PROTEIN-RELATED"/>
    <property type="match status" value="1"/>
</dbReference>
<accession>A0A7X0SSQ6</accession>
<dbReference type="AlphaFoldDB" id="A0A7X0SSQ6"/>
<dbReference type="Proteomes" id="UP000564644">
    <property type="component" value="Unassembled WGS sequence"/>
</dbReference>
<evidence type="ECO:0000256" key="1">
    <source>
        <dbReference type="ARBA" id="ARBA00004196"/>
    </source>
</evidence>
<dbReference type="PROSITE" id="PS51257">
    <property type="entry name" value="PROKAR_LIPOPROTEIN"/>
    <property type="match status" value="1"/>
</dbReference>
<protein>
    <submittedName>
        <fullName evidence="7">Extracellular solute-binding protein</fullName>
    </submittedName>
</protein>
<reference evidence="7 8" key="1">
    <citation type="submission" date="2020-08" db="EMBL/GenBank/DDBJ databases">
        <title>Cohnella phylogeny.</title>
        <authorList>
            <person name="Dunlap C."/>
        </authorList>
    </citation>
    <scope>NUCLEOTIDE SEQUENCE [LARGE SCALE GENOMIC DNA]</scope>
    <source>
        <strain evidence="7 8">CBP 2801</strain>
    </source>
</reference>
<evidence type="ECO:0000256" key="3">
    <source>
        <dbReference type="ARBA" id="ARBA00022448"/>
    </source>
</evidence>
<feature type="region of interest" description="Disordered" evidence="5">
    <location>
        <begin position="26"/>
        <end position="52"/>
    </location>
</feature>
<dbReference type="GO" id="GO:0030313">
    <property type="term" value="C:cell envelope"/>
    <property type="evidence" value="ECO:0007669"/>
    <property type="project" value="UniProtKB-SubCell"/>
</dbReference>
<dbReference type="CDD" id="cd13580">
    <property type="entry name" value="PBP2_AlgQ_like_1"/>
    <property type="match status" value="1"/>
</dbReference>
<evidence type="ECO:0000256" key="6">
    <source>
        <dbReference type="SAM" id="SignalP"/>
    </source>
</evidence>
<dbReference type="InterPro" id="IPR006059">
    <property type="entry name" value="SBP"/>
</dbReference>
<keyword evidence="4 6" id="KW-0732">Signal</keyword>
<comment type="caution">
    <text evidence="7">The sequence shown here is derived from an EMBL/GenBank/DDBJ whole genome shotgun (WGS) entry which is preliminary data.</text>
</comment>
<organism evidence="7 8">
    <name type="scientific">Cohnella zeiphila</name>
    <dbReference type="NCBI Taxonomy" id="2761120"/>
    <lineage>
        <taxon>Bacteria</taxon>
        <taxon>Bacillati</taxon>
        <taxon>Bacillota</taxon>
        <taxon>Bacilli</taxon>
        <taxon>Bacillales</taxon>
        <taxon>Paenibacillaceae</taxon>
        <taxon>Cohnella</taxon>
    </lineage>
</organism>
<name>A0A7X0SSQ6_9BACL</name>
<feature type="compositionally biased region" description="Polar residues" evidence="5">
    <location>
        <begin position="65"/>
        <end position="74"/>
    </location>
</feature>
<dbReference type="PANTHER" id="PTHR43649:SF31">
    <property type="entry name" value="SN-GLYCEROL-3-PHOSPHATE-BINDING PERIPLASMIC PROTEIN UGPB"/>
    <property type="match status" value="1"/>
</dbReference>
<sequence length="571" mass="62135">MRHKKKSIAIAMATLALVVSACGNSNNNNSAASDAAPSGSSSSSASAAPADPFGKYADPVTLSVGQQVDPSDTTLPAGDTPDSNQYTRYIKDNLNIDVKDAFTASPTNYNQKVSLSISSNDLPDAMIVNAQQFREMSDNGQLEDLTDAFNQYASPELKRVLADSNKRAMDTVTVDGKIMALPQAEDAGVHEMWIRQDWLDKLGLQPPKTVDDLEKVADAFVNQDPDGNGKKDTIGIAAPDSSDASKLYANFLESANNLYGFDPVFAAFDAYPGYWVKDANGNPVYGSTTPETKQALGKLAEMYSKGLIDQQISVRQDSGEPVISGQTGIFFAPWWMGYGPLTDAVKQNPKADWQAYALPLDASGQFKPHLSAPAGQFLVVRKGYKNPEAVVKLENLLLRDESKFDLSKGSIGFYPVRLALGPSDESEFTVKALQDVLAGTKKPEDFSDKPEYKLLAGDLANIKKVKTEPYDKMDIQYWNPNADLGAWTRLYSLMVGVSPFMDLEGNGVSSLIYSQTPTMESRWVNLQKLEDEAFLKIIVGAAPLDSFDKFVSDWKQQGGDQITSEVAEAIK</sequence>
<feature type="signal peptide" evidence="6">
    <location>
        <begin position="1"/>
        <end position="21"/>
    </location>
</feature>
<comment type="similarity">
    <text evidence="2">Belongs to the bacterial solute-binding protein 1 family.</text>
</comment>
<gene>
    <name evidence="7" type="ORF">H7C18_24955</name>
</gene>